<keyword evidence="2" id="KW-0863">Zinc-finger</keyword>
<accession>A0A9W9LKG5</accession>
<evidence type="ECO:0000313" key="6">
    <source>
        <dbReference type="Proteomes" id="UP001149163"/>
    </source>
</evidence>
<evidence type="ECO:0000259" key="4">
    <source>
        <dbReference type="PROSITE" id="PS01360"/>
    </source>
</evidence>
<evidence type="ECO:0000256" key="2">
    <source>
        <dbReference type="ARBA" id="ARBA00022771"/>
    </source>
</evidence>
<keyword evidence="1" id="KW-0479">Metal-binding</keyword>
<evidence type="ECO:0000256" key="1">
    <source>
        <dbReference type="ARBA" id="ARBA00022723"/>
    </source>
</evidence>
<dbReference type="Pfam" id="PF01753">
    <property type="entry name" value="zf-MYND"/>
    <property type="match status" value="1"/>
</dbReference>
<protein>
    <recommendedName>
        <fullName evidence="4">MYND-type domain-containing protein</fullName>
    </recommendedName>
</protein>
<dbReference type="GO" id="GO:0008270">
    <property type="term" value="F:zinc ion binding"/>
    <property type="evidence" value="ECO:0007669"/>
    <property type="project" value="UniProtKB-KW"/>
</dbReference>
<dbReference type="Proteomes" id="UP001149163">
    <property type="component" value="Unassembled WGS sequence"/>
</dbReference>
<dbReference type="Gene3D" id="6.10.140.2220">
    <property type="match status" value="1"/>
</dbReference>
<comment type="caution">
    <text evidence="5">The sequence shown here is derived from an EMBL/GenBank/DDBJ whole genome shotgun (WGS) entry which is preliminary data.</text>
</comment>
<gene>
    <name evidence="5" type="ORF">N7482_007310</name>
</gene>
<sequence length="357" mass="41110">MEPPQLFVSMSDLTLGGGTESILPSGCAICPKQEDLHPCPSCVAIRYCSDHHRKLDRPSHRLICEAIRSCRTDVEEESQRLRQTPESYFNINTGIFWELPETTKYLVALAMLVQSFRQIKHKASIELQLTHIVHVLRLGRRDFMGYRYQVPALMLRLHKDQECYDFLKWWIHKIPSKININIRLLSLPSMQNLNLPCVGCRNENPFEPVNFFSDKIPITTLIPLTLLKIKLLFDLERLELSTSIFGLRLPAEISILIMEHVPISNAVAGDNGFIASKKARRTTITRLKEQIHLLYCEIKDRNPHFWSAMVYPVHQRESIAANSLPRTVSEVQTLVRWNYESWIETPGAIAVMQNLKG</sequence>
<keyword evidence="6" id="KW-1185">Reference proteome</keyword>
<feature type="domain" description="MYND-type" evidence="4">
    <location>
        <begin position="27"/>
        <end position="64"/>
    </location>
</feature>
<dbReference type="EMBL" id="JAPQKN010000004">
    <property type="protein sequence ID" value="KAJ5160306.1"/>
    <property type="molecule type" value="Genomic_DNA"/>
</dbReference>
<dbReference type="RefSeq" id="XP_056541864.1">
    <property type="nucleotide sequence ID" value="XM_056689435.1"/>
</dbReference>
<name>A0A9W9LKG5_9EURO</name>
<evidence type="ECO:0000313" key="5">
    <source>
        <dbReference type="EMBL" id="KAJ5160306.1"/>
    </source>
</evidence>
<dbReference type="PROSITE" id="PS01360">
    <property type="entry name" value="ZF_MYND_1"/>
    <property type="match status" value="1"/>
</dbReference>
<dbReference type="GeneID" id="81428611"/>
<dbReference type="SUPFAM" id="SSF144232">
    <property type="entry name" value="HIT/MYND zinc finger-like"/>
    <property type="match status" value="1"/>
</dbReference>
<proteinExistence type="predicted"/>
<dbReference type="OrthoDB" id="5952526at2759"/>
<keyword evidence="3" id="KW-0862">Zinc</keyword>
<dbReference type="AlphaFoldDB" id="A0A9W9LKG5"/>
<reference evidence="5" key="2">
    <citation type="journal article" date="2023" name="IMA Fungus">
        <title>Comparative genomic study of the Penicillium genus elucidates a diverse pangenome and 15 lateral gene transfer events.</title>
        <authorList>
            <person name="Petersen C."/>
            <person name="Sorensen T."/>
            <person name="Nielsen M.R."/>
            <person name="Sondergaard T.E."/>
            <person name="Sorensen J.L."/>
            <person name="Fitzpatrick D.A."/>
            <person name="Frisvad J.C."/>
            <person name="Nielsen K.L."/>
        </authorList>
    </citation>
    <scope>NUCLEOTIDE SEQUENCE</scope>
    <source>
        <strain evidence="5">IBT 26290</strain>
    </source>
</reference>
<dbReference type="InterPro" id="IPR002893">
    <property type="entry name" value="Znf_MYND"/>
</dbReference>
<reference evidence="5" key="1">
    <citation type="submission" date="2022-11" db="EMBL/GenBank/DDBJ databases">
        <authorList>
            <person name="Petersen C."/>
        </authorList>
    </citation>
    <scope>NUCLEOTIDE SEQUENCE</scope>
    <source>
        <strain evidence="5">IBT 26290</strain>
    </source>
</reference>
<evidence type="ECO:0000256" key="3">
    <source>
        <dbReference type="ARBA" id="ARBA00022833"/>
    </source>
</evidence>
<organism evidence="5 6">
    <name type="scientific">Penicillium canariense</name>
    <dbReference type="NCBI Taxonomy" id="189055"/>
    <lineage>
        <taxon>Eukaryota</taxon>
        <taxon>Fungi</taxon>
        <taxon>Dikarya</taxon>
        <taxon>Ascomycota</taxon>
        <taxon>Pezizomycotina</taxon>
        <taxon>Eurotiomycetes</taxon>
        <taxon>Eurotiomycetidae</taxon>
        <taxon>Eurotiales</taxon>
        <taxon>Aspergillaceae</taxon>
        <taxon>Penicillium</taxon>
    </lineage>
</organism>